<sequence>MQRMLPRSVLVTGASHKAGASAARALAAQGAAVVLSDAPGHPRVARTVAAIRRAGGLAISVPADLCQADQVQALFDVAEAAFGTPELIVHHAGPCVRDAADPRGAAQITGTLLVVQESARRLGPDGGTILNLDGGWTRDSGSPMQTLVQGYAPALAQRNIHIRSVRAHGWRALRYSPVIDTFIHNTAHPWPDPANSTPTPCWMPPSTCSGTRASKPPPRRTSARPWA</sequence>
<evidence type="ECO:0000313" key="5">
    <source>
        <dbReference type="EMBL" id="VFR65387.1"/>
    </source>
</evidence>
<keyword evidence="2" id="KW-0560">Oxidoreductase</keyword>
<dbReference type="PANTHER" id="PTHR43669">
    <property type="entry name" value="5-KETO-D-GLUCONATE 5-REDUCTASE"/>
    <property type="match status" value="1"/>
</dbReference>
<organism evidence="6">
    <name type="scientific">plant metagenome</name>
    <dbReference type="NCBI Taxonomy" id="1297885"/>
    <lineage>
        <taxon>unclassified sequences</taxon>
        <taxon>metagenomes</taxon>
        <taxon>organismal metagenomes</taxon>
    </lineage>
</organism>
<dbReference type="PANTHER" id="PTHR43669:SF14">
    <property type="entry name" value="OXIDOREDUCTASE"/>
    <property type="match status" value="1"/>
</dbReference>
<dbReference type="GO" id="GO:0016491">
    <property type="term" value="F:oxidoreductase activity"/>
    <property type="evidence" value="ECO:0007669"/>
    <property type="project" value="UniProtKB-KW"/>
</dbReference>
<protein>
    <submittedName>
        <fullName evidence="6">Dehydrogenases with different specificities (Related to short-chain alcohol dehydrogenases)</fullName>
    </submittedName>
</protein>
<dbReference type="EMBL" id="CAADIJ010000010">
    <property type="protein sequence ID" value="VFR68667.1"/>
    <property type="molecule type" value="Genomic_DNA"/>
</dbReference>
<evidence type="ECO:0000313" key="4">
    <source>
        <dbReference type="EMBL" id="VFR25723.1"/>
    </source>
</evidence>
<evidence type="ECO:0000313" key="6">
    <source>
        <dbReference type="EMBL" id="VFR68667.1"/>
    </source>
</evidence>
<reference evidence="6" key="1">
    <citation type="submission" date="2019-03" db="EMBL/GenBank/DDBJ databases">
        <authorList>
            <person name="Danneels B."/>
        </authorList>
    </citation>
    <scope>NUCLEOTIDE SEQUENCE</scope>
</reference>
<feature type="compositionally biased region" description="Basic residues" evidence="3">
    <location>
        <begin position="217"/>
        <end position="227"/>
    </location>
</feature>
<dbReference type="InterPro" id="IPR036291">
    <property type="entry name" value="NAD(P)-bd_dom_sf"/>
</dbReference>
<dbReference type="EMBL" id="CAADIL010000007">
    <property type="protein sequence ID" value="VFR65387.1"/>
    <property type="molecule type" value="Genomic_DNA"/>
</dbReference>
<dbReference type="Gene3D" id="3.40.50.720">
    <property type="entry name" value="NAD(P)-binding Rossmann-like Domain"/>
    <property type="match status" value="1"/>
</dbReference>
<evidence type="ECO:0000256" key="2">
    <source>
        <dbReference type="ARBA" id="ARBA00023002"/>
    </source>
</evidence>
<feature type="region of interest" description="Disordered" evidence="3">
    <location>
        <begin position="194"/>
        <end position="227"/>
    </location>
</feature>
<evidence type="ECO:0000256" key="3">
    <source>
        <dbReference type="SAM" id="MobiDB-lite"/>
    </source>
</evidence>
<dbReference type="SUPFAM" id="SSF51735">
    <property type="entry name" value="NAD(P)-binding Rossmann-fold domains"/>
    <property type="match status" value="1"/>
</dbReference>
<dbReference type="InterPro" id="IPR002347">
    <property type="entry name" value="SDR_fam"/>
</dbReference>
<proteinExistence type="inferred from homology"/>
<comment type="similarity">
    <text evidence="1">Belongs to the short-chain dehydrogenases/reductases (SDR) family.</text>
</comment>
<evidence type="ECO:0000256" key="1">
    <source>
        <dbReference type="ARBA" id="ARBA00006484"/>
    </source>
</evidence>
<dbReference type="EMBL" id="CAADIC010000005">
    <property type="protein sequence ID" value="VFR25723.1"/>
    <property type="molecule type" value="Genomic_DNA"/>
</dbReference>
<accession>A0A484T3C3</accession>
<name>A0A484T3C3_9ZZZZ</name>
<gene>
    <name evidence="4" type="ORF">ANDA3_0296</name>
    <name evidence="5" type="ORF">DAR2_0168</name>
    <name evidence="6" type="ORF">DAR3_0026</name>
</gene>
<dbReference type="Pfam" id="PF13561">
    <property type="entry name" value="adh_short_C2"/>
    <property type="match status" value="1"/>
</dbReference>
<dbReference type="AlphaFoldDB" id="A0A484T3C3"/>